<dbReference type="InterPro" id="IPR036420">
    <property type="entry name" value="BRCT_dom_sf"/>
</dbReference>
<feature type="region of interest" description="Disordered" evidence="2">
    <location>
        <begin position="631"/>
        <end position="666"/>
    </location>
</feature>
<dbReference type="GeneID" id="30201371"/>
<keyword evidence="1" id="KW-0677">Repeat</keyword>
<keyword evidence="5" id="KW-1185">Reference proteome</keyword>
<evidence type="ECO:0000313" key="5">
    <source>
        <dbReference type="Proteomes" id="UP000094112"/>
    </source>
</evidence>
<dbReference type="RefSeq" id="XP_019039211.1">
    <property type="nucleotide sequence ID" value="XM_019184125.1"/>
</dbReference>
<dbReference type="SMART" id="SM00292">
    <property type="entry name" value="BRCT"/>
    <property type="match status" value="4"/>
</dbReference>
<dbReference type="Pfam" id="PF00533">
    <property type="entry name" value="BRCT"/>
    <property type="match status" value="3"/>
</dbReference>
<sequence>MSKPFTDLKFCSTSVPSDIRSDIANKIKAMGGIHSSNLMSDVNILIVGDRNTEKFKFSVKNRYDIRFIKAESIIKIHSIWLNNEDQSDPNLLKIENYLLPIFENFTICLSRVVNDKSHPNEDFSKQNLVNIIKENGGAVSDSLTTTSSCVITNEKSGKRYDMAKKWQIPIIHPLWIIHSLKRKASLDFDYYNIELVKDYSKIGEKSCLVWDELLKPRTRKKIVLDEHEDQEPILKKDSKIWNSIMQVANIKSNKPHQKVETSWDEEDEEEQVVTNPVKLEITKSMSKIPELDSTKSKISPIVTSNLFKDLTFQIELFDSLKKSTLSKVIESHSGEIVEDLNPSFLIIPSDFPLENLPSPLQSKKDLLVTEWFIERCLHYKSIKSDHWGKPFYYSRINSPLDLNISITGFQGIELLHLTKIISLLQFNLHESLNNDRDLLILNIDLLNLDHQHHLFQRFPSLFNSQKHDIHRTNTNSTKKKIKFAKQKNIPILTITYLFTIFQIGKIPNINQRDWCVYCPKFANLRKSLQILVDTTDNHTSNKPELTSPKKDQLTKQPSLPKLPSPIRNKRKDNWGRLVGRASKSQLNSLELENPDNQQQDKDINDQIPDSTQISYGNSETNVKLLRLLNREIEDPKKSNEAHDKLEPPRKRTRAGYKEMLDVLDHD</sequence>
<dbReference type="InterPro" id="IPR001357">
    <property type="entry name" value="BRCT_dom"/>
</dbReference>
<protein>
    <recommendedName>
        <fullName evidence="3">BRCT domain-containing protein</fullName>
    </recommendedName>
</protein>
<evidence type="ECO:0000256" key="2">
    <source>
        <dbReference type="SAM" id="MobiDB-lite"/>
    </source>
</evidence>
<dbReference type="AlphaFoldDB" id="A0A1E3P478"/>
<dbReference type="PROSITE" id="PS50172">
    <property type="entry name" value="BRCT"/>
    <property type="match status" value="2"/>
</dbReference>
<feature type="domain" description="BRCT" evidence="3">
    <location>
        <begin position="1"/>
        <end position="81"/>
    </location>
</feature>
<name>A0A1E3P478_WICAA</name>
<dbReference type="PANTHER" id="PTHR13561">
    <property type="entry name" value="DNA REPLICATION REGULATOR DPB11-RELATED"/>
    <property type="match status" value="1"/>
</dbReference>
<evidence type="ECO:0000313" key="4">
    <source>
        <dbReference type="EMBL" id="ODQ60004.1"/>
    </source>
</evidence>
<feature type="domain" description="BRCT" evidence="3">
    <location>
        <begin position="97"/>
        <end position="193"/>
    </location>
</feature>
<organism evidence="4 5">
    <name type="scientific">Wickerhamomyces anomalus (strain ATCC 58044 / CBS 1984 / NCYC 433 / NRRL Y-366-8)</name>
    <name type="common">Yeast</name>
    <name type="synonym">Hansenula anomala</name>
    <dbReference type="NCBI Taxonomy" id="683960"/>
    <lineage>
        <taxon>Eukaryota</taxon>
        <taxon>Fungi</taxon>
        <taxon>Dikarya</taxon>
        <taxon>Ascomycota</taxon>
        <taxon>Saccharomycotina</taxon>
        <taxon>Saccharomycetes</taxon>
        <taxon>Phaffomycetales</taxon>
        <taxon>Wickerhamomycetaceae</taxon>
        <taxon>Wickerhamomyces</taxon>
    </lineage>
</organism>
<dbReference type="GO" id="GO:0006270">
    <property type="term" value="P:DNA replication initiation"/>
    <property type="evidence" value="ECO:0007669"/>
    <property type="project" value="TreeGrafter"/>
</dbReference>
<feature type="region of interest" description="Disordered" evidence="2">
    <location>
        <begin position="536"/>
        <end position="615"/>
    </location>
</feature>
<dbReference type="GO" id="GO:0033314">
    <property type="term" value="P:mitotic DNA replication checkpoint signaling"/>
    <property type="evidence" value="ECO:0007669"/>
    <property type="project" value="TreeGrafter"/>
</dbReference>
<dbReference type="OrthoDB" id="251770at2759"/>
<dbReference type="EMBL" id="KV454210">
    <property type="protein sequence ID" value="ODQ60004.1"/>
    <property type="molecule type" value="Genomic_DNA"/>
</dbReference>
<accession>A0A1E3P478</accession>
<dbReference type="GO" id="GO:0007095">
    <property type="term" value="P:mitotic G2 DNA damage checkpoint signaling"/>
    <property type="evidence" value="ECO:0007669"/>
    <property type="project" value="TreeGrafter"/>
</dbReference>
<dbReference type="PANTHER" id="PTHR13561:SF20">
    <property type="entry name" value="DNA TOPOISOMERASE 2-BINDING PROTEIN 1"/>
    <property type="match status" value="1"/>
</dbReference>
<dbReference type="Gene3D" id="3.40.50.10190">
    <property type="entry name" value="BRCT domain"/>
    <property type="match status" value="4"/>
</dbReference>
<proteinExistence type="predicted"/>
<evidence type="ECO:0000256" key="1">
    <source>
        <dbReference type="ARBA" id="ARBA00022737"/>
    </source>
</evidence>
<dbReference type="STRING" id="683960.A0A1E3P478"/>
<reference evidence="4 5" key="1">
    <citation type="journal article" date="2016" name="Proc. Natl. Acad. Sci. U.S.A.">
        <title>Comparative genomics of biotechnologically important yeasts.</title>
        <authorList>
            <person name="Riley R."/>
            <person name="Haridas S."/>
            <person name="Wolfe K.H."/>
            <person name="Lopes M.R."/>
            <person name="Hittinger C.T."/>
            <person name="Goeker M."/>
            <person name="Salamov A.A."/>
            <person name="Wisecaver J.H."/>
            <person name="Long T.M."/>
            <person name="Calvey C.H."/>
            <person name="Aerts A.L."/>
            <person name="Barry K.W."/>
            <person name="Choi C."/>
            <person name="Clum A."/>
            <person name="Coughlan A.Y."/>
            <person name="Deshpande S."/>
            <person name="Douglass A.P."/>
            <person name="Hanson S.J."/>
            <person name="Klenk H.-P."/>
            <person name="LaButti K.M."/>
            <person name="Lapidus A."/>
            <person name="Lindquist E.A."/>
            <person name="Lipzen A.M."/>
            <person name="Meier-Kolthoff J.P."/>
            <person name="Ohm R.A."/>
            <person name="Otillar R.P."/>
            <person name="Pangilinan J.L."/>
            <person name="Peng Y."/>
            <person name="Rokas A."/>
            <person name="Rosa C.A."/>
            <person name="Scheuner C."/>
            <person name="Sibirny A.A."/>
            <person name="Slot J.C."/>
            <person name="Stielow J.B."/>
            <person name="Sun H."/>
            <person name="Kurtzman C.P."/>
            <person name="Blackwell M."/>
            <person name="Grigoriev I.V."/>
            <person name="Jeffries T.W."/>
        </authorList>
    </citation>
    <scope>NUCLEOTIDE SEQUENCE [LARGE SCALE GENOMIC DNA]</scope>
    <source>
        <strain evidence="5">ATCC 58044 / CBS 1984 / NCYC 433 / NRRL Y-366-8</strain>
    </source>
</reference>
<dbReference type="CDD" id="cd18433">
    <property type="entry name" value="BRCT_Rad4_rpt3"/>
    <property type="match status" value="1"/>
</dbReference>
<dbReference type="SUPFAM" id="SSF52113">
    <property type="entry name" value="BRCT domain"/>
    <property type="match status" value="2"/>
</dbReference>
<dbReference type="Proteomes" id="UP000094112">
    <property type="component" value="Unassembled WGS sequence"/>
</dbReference>
<evidence type="ECO:0000259" key="3">
    <source>
        <dbReference type="PROSITE" id="PS50172"/>
    </source>
</evidence>
<gene>
    <name evidence="4" type="ORF">WICANDRAFT_68560</name>
</gene>
<feature type="compositionally biased region" description="Basic and acidic residues" evidence="2">
    <location>
        <begin position="536"/>
        <end position="553"/>
    </location>
</feature>